<dbReference type="InterPro" id="IPR000272">
    <property type="entry name" value="Ion-transport_regulator_FXYD"/>
</dbReference>
<keyword evidence="6 7" id="KW-0472">Membrane</keyword>
<comment type="subcellular location">
    <subcellularLocation>
        <location evidence="1">Membrane</location>
        <topology evidence="1">Single-pass membrane protein</topology>
    </subcellularLocation>
</comment>
<feature type="transmembrane region" description="Helical" evidence="7">
    <location>
        <begin position="44"/>
        <end position="64"/>
    </location>
</feature>
<evidence type="ECO:0000256" key="3">
    <source>
        <dbReference type="ARBA" id="ARBA00022448"/>
    </source>
</evidence>
<organism evidence="8 9">
    <name type="scientific">Bos mutus grunniens</name>
    <name type="common">Wild yak</name>
    <name type="synonym">Bos grunniens</name>
    <dbReference type="NCBI Taxonomy" id="30521"/>
    <lineage>
        <taxon>Eukaryota</taxon>
        <taxon>Metazoa</taxon>
        <taxon>Chordata</taxon>
        <taxon>Craniata</taxon>
        <taxon>Vertebrata</taxon>
        <taxon>Euteleostomi</taxon>
        <taxon>Mammalia</taxon>
        <taxon>Eutheria</taxon>
        <taxon>Laurasiatheria</taxon>
        <taxon>Artiodactyla</taxon>
        <taxon>Ruminantia</taxon>
        <taxon>Pecora</taxon>
        <taxon>Bovidae</taxon>
        <taxon>Bovinae</taxon>
        <taxon>Bos</taxon>
    </lineage>
</organism>
<evidence type="ECO:0000313" key="8">
    <source>
        <dbReference type="Ensembl" id="ENSBGRP00000038095.1"/>
    </source>
</evidence>
<evidence type="ECO:0000313" key="9">
    <source>
        <dbReference type="Proteomes" id="UP000694520"/>
    </source>
</evidence>
<reference evidence="8" key="2">
    <citation type="submission" date="2025-08" db="UniProtKB">
        <authorList>
            <consortium name="Ensembl"/>
        </authorList>
    </citation>
    <scope>IDENTIFICATION</scope>
</reference>
<dbReference type="GO" id="GO:0016020">
    <property type="term" value="C:membrane"/>
    <property type="evidence" value="ECO:0007669"/>
    <property type="project" value="UniProtKB-SubCell"/>
</dbReference>
<evidence type="ECO:0000256" key="1">
    <source>
        <dbReference type="ARBA" id="ARBA00004167"/>
    </source>
</evidence>
<comment type="similarity">
    <text evidence="2 7">Belongs to the FXYD family.</text>
</comment>
<dbReference type="Gene3D" id="1.20.5.780">
    <property type="entry name" value="Single helix bin"/>
    <property type="match status" value="1"/>
</dbReference>
<dbReference type="GO" id="GO:0017080">
    <property type="term" value="F:sodium channel regulator activity"/>
    <property type="evidence" value="ECO:0007669"/>
    <property type="project" value="TreeGrafter"/>
</dbReference>
<dbReference type="AlphaFoldDB" id="A0A8B9YMH6"/>
<reference evidence="8" key="1">
    <citation type="submission" date="2019-05" db="EMBL/GenBank/DDBJ databases">
        <authorList>
            <person name="Zhang S."/>
            <person name="Liu J."/>
        </authorList>
    </citation>
    <scope>NUCLEOTIDE SEQUENCE [LARGE SCALE GENOMIC DNA]</scope>
</reference>
<protein>
    <recommendedName>
        <fullName evidence="7">FXYD domain-containing ion transport regulator</fullName>
    </recommendedName>
</protein>
<keyword evidence="7" id="KW-1133">Transmembrane helix</keyword>
<keyword evidence="5 7" id="KW-0406">Ion transport</keyword>
<evidence type="ECO:0000256" key="4">
    <source>
        <dbReference type="ARBA" id="ARBA00022692"/>
    </source>
</evidence>
<reference evidence="8" key="3">
    <citation type="submission" date="2025-09" db="UniProtKB">
        <authorList>
            <consortium name="Ensembl"/>
        </authorList>
    </citation>
    <scope>IDENTIFICATION</scope>
</reference>
<dbReference type="PANTHER" id="PTHR14132:SF3">
    <property type="entry name" value="SODIUM_POTASSIUM-TRANSPORTING ATPASE SUBUNIT GAMMA"/>
    <property type="match status" value="1"/>
</dbReference>
<sequence length="76" mass="7864">MLLWPPRSASPTPPPGTVGPCFGGSVVGPKPTVRNYETVRNGGLIFAALAFIVGLVIILSKKLFALPGPKRHTAGA</sequence>
<keyword evidence="9" id="KW-1185">Reference proteome</keyword>
<name>A0A8B9YMH6_BOSMU</name>
<keyword evidence="3 7" id="KW-0813">Transport</keyword>
<dbReference type="PANTHER" id="PTHR14132">
    <property type="entry name" value="SODIUM/POTASSIUM-TRANSPORTING ATPASE SUBUNIT GAMMA"/>
    <property type="match status" value="1"/>
</dbReference>
<dbReference type="GO" id="GO:0006811">
    <property type="term" value="P:monoatomic ion transport"/>
    <property type="evidence" value="ECO:0007669"/>
    <property type="project" value="UniProtKB-KW"/>
</dbReference>
<evidence type="ECO:0000256" key="6">
    <source>
        <dbReference type="ARBA" id="ARBA00023136"/>
    </source>
</evidence>
<keyword evidence="4 7" id="KW-0812">Transmembrane</keyword>
<evidence type="ECO:0000256" key="5">
    <source>
        <dbReference type="ARBA" id="ARBA00023065"/>
    </source>
</evidence>
<dbReference type="Ensembl" id="ENSBGRT00000044122.1">
    <property type="protein sequence ID" value="ENSBGRP00000038095.1"/>
    <property type="gene ID" value="ENSBGRG00000023876.1"/>
</dbReference>
<dbReference type="Pfam" id="PF02038">
    <property type="entry name" value="ATP1G1_PLM_MAT8"/>
    <property type="match status" value="1"/>
</dbReference>
<proteinExistence type="inferred from homology"/>
<dbReference type="Proteomes" id="UP000694520">
    <property type="component" value="Chromosome 13"/>
</dbReference>
<dbReference type="GO" id="GO:0043269">
    <property type="term" value="P:regulation of monoatomic ion transport"/>
    <property type="evidence" value="ECO:0007669"/>
    <property type="project" value="InterPro"/>
</dbReference>
<accession>A0A8B9YMH6</accession>
<evidence type="ECO:0000256" key="2">
    <source>
        <dbReference type="ARBA" id="ARBA00005948"/>
    </source>
</evidence>
<evidence type="ECO:0000256" key="7">
    <source>
        <dbReference type="RuleBase" id="RU364131"/>
    </source>
</evidence>